<keyword evidence="5" id="KW-1185">Reference proteome</keyword>
<accession>A0A6D2IJG3</accession>
<evidence type="ECO:0008006" key="6">
    <source>
        <dbReference type="Google" id="ProtNLM"/>
    </source>
</evidence>
<reference evidence="3 5" key="1">
    <citation type="submission" date="2020-01" db="EMBL/GenBank/DDBJ databases">
        <authorList>
            <person name="Mishra B."/>
        </authorList>
    </citation>
    <scope>NUCLEOTIDE SEQUENCE [LARGE SCALE GENOMIC DNA]</scope>
</reference>
<dbReference type="AlphaFoldDB" id="A0A6D2IJG3"/>
<protein>
    <recommendedName>
        <fullName evidence="6">Secreted protein</fullName>
    </recommendedName>
</protein>
<evidence type="ECO:0000313" key="5">
    <source>
        <dbReference type="Proteomes" id="UP000467841"/>
    </source>
</evidence>
<dbReference type="EMBL" id="CACVBM020001063">
    <property type="protein sequence ID" value="CAA7028151.1"/>
    <property type="molecule type" value="Genomic_DNA"/>
</dbReference>
<dbReference type="EMBL" id="CACVBM020000976">
    <property type="protein sequence ID" value="CAA7025094.1"/>
    <property type="molecule type" value="Genomic_DNA"/>
</dbReference>
<evidence type="ECO:0000313" key="3">
    <source>
        <dbReference type="EMBL" id="CAA7028151.1"/>
    </source>
</evidence>
<keyword evidence="1" id="KW-0732">Signal</keyword>
<evidence type="ECO:0000256" key="1">
    <source>
        <dbReference type="SAM" id="SignalP"/>
    </source>
</evidence>
<feature type="signal peptide" evidence="1">
    <location>
        <begin position="1"/>
        <end position="24"/>
    </location>
</feature>
<dbReference type="Proteomes" id="UP000467841">
    <property type="component" value="Unassembled WGS sequence"/>
</dbReference>
<sequence length="85" mass="8801">MSLSTVNSLSLLSLRLRCFRLMTAGSDPSMWLRPRSELSLTTAPCGAGSLAAVVACSSSSSDGVISELLASAASPFFISFSIKIA</sequence>
<proteinExistence type="predicted"/>
<name>A0A6D2IJG3_9BRAS</name>
<organism evidence="3 5">
    <name type="scientific">Microthlaspi erraticum</name>
    <dbReference type="NCBI Taxonomy" id="1685480"/>
    <lineage>
        <taxon>Eukaryota</taxon>
        <taxon>Viridiplantae</taxon>
        <taxon>Streptophyta</taxon>
        <taxon>Embryophyta</taxon>
        <taxon>Tracheophyta</taxon>
        <taxon>Spermatophyta</taxon>
        <taxon>Magnoliopsida</taxon>
        <taxon>eudicotyledons</taxon>
        <taxon>Gunneridae</taxon>
        <taxon>Pentapetalae</taxon>
        <taxon>rosids</taxon>
        <taxon>malvids</taxon>
        <taxon>Brassicales</taxon>
        <taxon>Brassicaceae</taxon>
        <taxon>Coluteocarpeae</taxon>
        <taxon>Microthlaspi</taxon>
    </lineage>
</organism>
<feature type="chain" id="PRO_5036384167" description="Secreted protein" evidence="1">
    <location>
        <begin position="25"/>
        <end position="85"/>
    </location>
</feature>
<gene>
    <name evidence="2" type="ORF">MERR_LOCUS12329</name>
    <name evidence="3" type="ORF">MERR_LOCUS15386</name>
    <name evidence="4" type="ORF">MERR_LOCUS25346</name>
</gene>
<dbReference type="EMBL" id="CACVBM020001186">
    <property type="protein sequence ID" value="CAA7038111.1"/>
    <property type="molecule type" value="Genomic_DNA"/>
</dbReference>
<evidence type="ECO:0000313" key="2">
    <source>
        <dbReference type="EMBL" id="CAA7025094.1"/>
    </source>
</evidence>
<evidence type="ECO:0000313" key="4">
    <source>
        <dbReference type="EMBL" id="CAA7038111.1"/>
    </source>
</evidence>